<dbReference type="GO" id="GO:0060271">
    <property type="term" value="P:cilium assembly"/>
    <property type="evidence" value="ECO:0007669"/>
    <property type="project" value="TreeGrafter"/>
</dbReference>
<dbReference type="EMBL" id="VTPC01086254">
    <property type="protein sequence ID" value="KAF2886836.1"/>
    <property type="molecule type" value="Genomic_DNA"/>
</dbReference>
<proteinExistence type="predicted"/>
<evidence type="ECO:0000313" key="2">
    <source>
        <dbReference type="Proteomes" id="UP000801492"/>
    </source>
</evidence>
<dbReference type="PANTHER" id="PTHR45912:SF3">
    <property type="entry name" value="CILIA- AND FLAGELLA-ASSOCIATED PROTEIN 47"/>
    <property type="match status" value="1"/>
</dbReference>
<sequence length="121" mass="13994">MSEKIPLFVVNEYEDSANDIPKLLNVKIIPPKMNFVGAFEGKKYHQKLTIQNCGKEPVFIRICPATSYAFKIKTLVRGQRLSPGLSIVRYISYTYMRATAVRYSTLPIHINDYQFKYKIIV</sequence>
<feature type="non-terminal residue" evidence="1">
    <location>
        <position position="1"/>
    </location>
</feature>
<dbReference type="AlphaFoldDB" id="A0A8K0CJI4"/>
<reference evidence="1" key="1">
    <citation type="submission" date="2019-08" db="EMBL/GenBank/DDBJ databases">
        <title>The genome of the North American firefly Photinus pyralis.</title>
        <authorList>
            <consortium name="Photinus pyralis genome working group"/>
            <person name="Fallon T.R."/>
            <person name="Sander Lower S.E."/>
            <person name="Weng J.-K."/>
        </authorList>
    </citation>
    <scope>NUCLEOTIDE SEQUENCE</scope>
    <source>
        <strain evidence="1">TRF0915ILg1</strain>
        <tissue evidence="1">Whole body</tissue>
    </source>
</reference>
<name>A0A8K0CJI4_IGNLU</name>
<evidence type="ECO:0000313" key="1">
    <source>
        <dbReference type="EMBL" id="KAF2886836.1"/>
    </source>
</evidence>
<organism evidence="1 2">
    <name type="scientific">Ignelater luminosus</name>
    <name type="common">Cucubano</name>
    <name type="synonym">Pyrophorus luminosus</name>
    <dbReference type="NCBI Taxonomy" id="2038154"/>
    <lineage>
        <taxon>Eukaryota</taxon>
        <taxon>Metazoa</taxon>
        <taxon>Ecdysozoa</taxon>
        <taxon>Arthropoda</taxon>
        <taxon>Hexapoda</taxon>
        <taxon>Insecta</taxon>
        <taxon>Pterygota</taxon>
        <taxon>Neoptera</taxon>
        <taxon>Endopterygota</taxon>
        <taxon>Coleoptera</taxon>
        <taxon>Polyphaga</taxon>
        <taxon>Elateriformia</taxon>
        <taxon>Elateroidea</taxon>
        <taxon>Elateridae</taxon>
        <taxon>Agrypninae</taxon>
        <taxon>Pyrophorini</taxon>
        <taxon>Ignelater</taxon>
    </lineage>
</organism>
<accession>A0A8K0CJI4</accession>
<evidence type="ECO:0008006" key="3">
    <source>
        <dbReference type="Google" id="ProtNLM"/>
    </source>
</evidence>
<dbReference type="OrthoDB" id="6147874at2759"/>
<dbReference type="Proteomes" id="UP000801492">
    <property type="component" value="Unassembled WGS sequence"/>
</dbReference>
<protein>
    <recommendedName>
        <fullName evidence="3">Major sperm protein</fullName>
    </recommendedName>
</protein>
<gene>
    <name evidence="1" type="ORF">ILUMI_19337</name>
</gene>
<dbReference type="PANTHER" id="PTHR45912">
    <property type="entry name" value="CILIA- AND FLAGELLA-ASSOCIATED PROTEIN 47"/>
    <property type="match status" value="1"/>
</dbReference>
<dbReference type="GO" id="GO:0005929">
    <property type="term" value="C:cilium"/>
    <property type="evidence" value="ECO:0007669"/>
    <property type="project" value="TreeGrafter"/>
</dbReference>
<comment type="caution">
    <text evidence="1">The sequence shown here is derived from an EMBL/GenBank/DDBJ whole genome shotgun (WGS) entry which is preliminary data.</text>
</comment>
<keyword evidence="2" id="KW-1185">Reference proteome</keyword>